<dbReference type="STRING" id="890420.SAMN05216226_11752"/>
<dbReference type="SMART" id="SM00852">
    <property type="entry name" value="MoCF_biosynth"/>
    <property type="match status" value="1"/>
</dbReference>
<feature type="domain" description="MoaB/Mog" evidence="1">
    <location>
        <begin position="4"/>
        <end position="164"/>
    </location>
</feature>
<dbReference type="Proteomes" id="UP000198856">
    <property type="component" value="Unassembled WGS sequence"/>
</dbReference>
<name>A0A1G8Z221_9EURY</name>
<dbReference type="CDD" id="cd00885">
    <property type="entry name" value="cinA"/>
    <property type="match status" value="1"/>
</dbReference>
<dbReference type="PANTHER" id="PTHR13939">
    <property type="entry name" value="NICOTINAMIDE-NUCLEOTIDE AMIDOHYDROLASE PNCC"/>
    <property type="match status" value="1"/>
</dbReference>
<keyword evidence="3" id="KW-1185">Reference proteome</keyword>
<evidence type="ECO:0000313" key="2">
    <source>
        <dbReference type="EMBL" id="SDK09091.1"/>
    </source>
</evidence>
<dbReference type="NCBIfam" id="TIGR00177">
    <property type="entry name" value="molyb_syn"/>
    <property type="match status" value="1"/>
</dbReference>
<dbReference type="SUPFAM" id="SSF53218">
    <property type="entry name" value="Molybdenum cofactor biosynthesis proteins"/>
    <property type="match status" value="1"/>
</dbReference>
<protein>
    <submittedName>
        <fullName evidence="2">Molybdenum cofactor synthesis domain-containing protein</fullName>
    </submittedName>
</protein>
<dbReference type="EMBL" id="FNFC01000017">
    <property type="protein sequence ID" value="SDK09091.1"/>
    <property type="molecule type" value="Genomic_DNA"/>
</dbReference>
<evidence type="ECO:0000259" key="1">
    <source>
        <dbReference type="SMART" id="SM00852"/>
    </source>
</evidence>
<organism evidence="2 3">
    <name type="scientific">Halovenus aranensis</name>
    <dbReference type="NCBI Taxonomy" id="890420"/>
    <lineage>
        <taxon>Archaea</taxon>
        <taxon>Methanobacteriati</taxon>
        <taxon>Methanobacteriota</taxon>
        <taxon>Stenosarchaea group</taxon>
        <taxon>Halobacteria</taxon>
        <taxon>Halobacteriales</taxon>
        <taxon>Haloarculaceae</taxon>
        <taxon>Halovenus</taxon>
    </lineage>
</organism>
<reference evidence="2 3" key="1">
    <citation type="submission" date="2016-10" db="EMBL/GenBank/DDBJ databases">
        <authorList>
            <person name="de Groot N.N."/>
        </authorList>
    </citation>
    <scope>NUCLEOTIDE SEQUENCE [LARGE SCALE GENOMIC DNA]</scope>
    <source>
        <strain evidence="2 3">IBRC-M10015</strain>
    </source>
</reference>
<proteinExistence type="predicted"/>
<dbReference type="PANTHER" id="PTHR13939:SF0">
    <property type="entry name" value="NMN AMIDOHYDROLASE-LIKE PROTEIN YFAY"/>
    <property type="match status" value="1"/>
</dbReference>
<dbReference type="Gene3D" id="3.40.980.10">
    <property type="entry name" value="MoaB/Mog-like domain"/>
    <property type="match status" value="1"/>
</dbReference>
<dbReference type="InterPro" id="IPR056596">
    <property type="entry name" value="FLAD1_M"/>
</dbReference>
<dbReference type="InterPro" id="IPR001453">
    <property type="entry name" value="MoaB/Mog_dom"/>
</dbReference>
<dbReference type="InterPro" id="IPR050101">
    <property type="entry name" value="CinA"/>
</dbReference>
<dbReference type="Pfam" id="PF00994">
    <property type="entry name" value="MoCF_biosynth"/>
    <property type="match status" value="1"/>
</dbReference>
<gene>
    <name evidence="2" type="ORF">SAMN05216226_11752</name>
</gene>
<dbReference type="InterPro" id="IPR036425">
    <property type="entry name" value="MoaB/Mog-like_dom_sf"/>
</dbReference>
<dbReference type="AlphaFoldDB" id="A0A1G8Z221"/>
<sequence>MEVALVTVGDEILSGETTNTNAAWLGQRLRESGVSVERMTVVPDRIADIARVVNEYQAAYDAVIVTGGLGPTPDDVTMQGVAAAYGTELEADAAVSEWLESEKGYSNDDLAPETTHIPERATMLKNPEGVAPGCVIDNTYVLPGVPAEMQGMFDQVADDFSGDPWYVETVCTPEPESHLLDRITEVQKQYDVTVGSYPGKNVRLRIEGTDPDIVEDAASWLRERVDLTQA</sequence>
<dbReference type="Pfam" id="PF24102">
    <property type="entry name" value="FLAD1_M"/>
    <property type="match status" value="1"/>
</dbReference>
<evidence type="ECO:0000313" key="3">
    <source>
        <dbReference type="Proteomes" id="UP000198856"/>
    </source>
</evidence>
<dbReference type="OrthoDB" id="372037at2157"/>
<accession>A0A1G8Z221</accession>
<dbReference type="RefSeq" id="WP_092704469.1">
    <property type="nucleotide sequence ID" value="NZ_FNFC01000017.1"/>
</dbReference>